<gene>
    <name evidence="2" type="ORF">GCM10023226_23520</name>
</gene>
<dbReference type="PANTHER" id="PTHR30157">
    <property type="entry name" value="FERRIC REDUCTASE, NADPH-DEPENDENT"/>
    <property type="match status" value="1"/>
</dbReference>
<protein>
    <submittedName>
        <fullName evidence="2">Siderophore-interacting protein</fullName>
    </submittedName>
</protein>
<dbReference type="SUPFAM" id="SSF63380">
    <property type="entry name" value="Riboflavin synthase domain-like"/>
    <property type="match status" value="1"/>
</dbReference>
<dbReference type="InterPro" id="IPR039374">
    <property type="entry name" value="SIP_fam"/>
</dbReference>
<dbReference type="PROSITE" id="PS51384">
    <property type="entry name" value="FAD_FR"/>
    <property type="match status" value="1"/>
</dbReference>
<dbReference type="EMBL" id="BAABIM010000002">
    <property type="protein sequence ID" value="GAA4685287.1"/>
    <property type="molecule type" value="Genomic_DNA"/>
</dbReference>
<dbReference type="RefSeq" id="WP_345265979.1">
    <property type="nucleotide sequence ID" value="NZ_BAABIM010000002.1"/>
</dbReference>
<organism evidence="2 3">
    <name type="scientific">Nocardioides nanhaiensis</name>
    <dbReference type="NCBI Taxonomy" id="1476871"/>
    <lineage>
        <taxon>Bacteria</taxon>
        <taxon>Bacillati</taxon>
        <taxon>Actinomycetota</taxon>
        <taxon>Actinomycetes</taxon>
        <taxon>Propionibacteriales</taxon>
        <taxon>Nocardioidaceae</taxon>
        <taxon>Nocardioides</taxon>
    </lineage>
</organism>
<comment type="caution">
    <text evidence="2">The sequence shown here is derived from an EMBL/GenBank/DDBJ whole genome shotgun (WGS) entry which is preliminary data.</text>
</comment>
<keyword evidence="3" id="KW-1185">Reference proteome</keyword>
<sequence length="271" mass="29541">MYGTVVSTEQLTPEMVRVVLGGEGLADLTPVAHTDAYVNCFFLPPTAGYAPPFTDDETRALPAEERPRPRRFSVRHWDAEQRRLTIDFVVHGDVGHAGRWATHAQPGDRLQLRGPAGGYTPHDDAEAYLLVGDESALPAIAASAEAVPPGRPVVVVAEVAGPEGEVALGSPGELQVHWVHRADHPGDPTHLLADAVRALPRPAGVLSAFVHGEAESVRAVRRHLLEERWVDTAHLSASPYWRRGHTDEEWRSVKATWTREMAADVPTDRAS</sequence>
<dbReference type="CDD" id="cd06193">
    <property type="entry name" value="siderophore_interacting"/>
    <property type="match status" value="1"/>
</dbReference>
<dbReference type="InterPro" id="IPR007037">
    <property type="entry name" value="SIP_rossman_dom"/>
</dbReference>
<evidence type="ECO:0000313" key="2">
    <source>
        <dbReference type="EMBL" id="GAA4685287.1"/>
    </source>
</evidence>
<dbReference type="Proteomes" id="UP001500621">
    <property type="component" value="Unassembled WGS sequence"/>
</dbReference>
<dbReference type="Pfam" id="PF08021">
    <property type="entry name" value="FAD_binding_9"/>
    <property type="match status" value="1"/>
</dbReference>
<feature type="domain" description="FAD-binding FR-type" evidence="1">
    <location>
        <begin position="1"/>
        <end position="122"/>
    </location>
</feature>
<name>A0ABP8WA85_9ACTN</name>
<dbReference type="InterPro" id="IPR017927">
    <property type="entry name" value="FAD-bd_FR_type"/>
</dbReference>
<dbReference type="Gene3D" id="2.40.30.10">
    <property type="entry name" value="Translation factors"/>
    <property type="match status" value="1"/>
</dbReference>
<reference evidence="3" key="1">
    <citation type="journal article" date="2019" name="Int. J. Syst. Evol. Microbiol.">
        <title>The Global Catalogue of Microorganisms (GCM) 10K type strain sequencing project: providing services to taxonomists for standard genome sequencing and annotation.</title>
        <authorList>
            <consortium name="The Broad Institute Genomics Platform"/>
            <consortium name="The Broad Institute Genome Sequencing Center for Infectious Disease"/>
            <person name="Wu L."/>
            <person name="Ma J."/>
        </authorList>
    </citation>
    <scope>NUCLEOTIDE SEQUENCE [LARGE SCALE GENOMIC DNA]</scope>
    <source>
        <strain evidence="3">JCM 18127</strain>
    </source>
</reference>
<evidence type="ECO:0000259" key="1">
    <source>
        <dbReference type="PROSITE" id="PS51384"/>
    </source>
</evidence>
<dbReference type="InterPro" id="IPR017938">
    <property type="entry name" value="Riboflavin_synthase-like_b-brl"/>
</dbReference>
<proteinExistence type="predicted"/>
<dbReference type="InterPro" id="IPR039261">
    <property type="entry name" value="FNR_nucleotide-bd"/>
</dbReference>
<accession>A0ABP8WA85</accession>
<evidence type="ECO:0000313" key="3">
    <source>
        <dbReference type="Proteomes" id="UP001500621"/>
    </source>
</evidence>
<dbReference type="Gene3D" id="3.40.50.80">
    <property type="entry name" value="Nucleotide-binding domain of ferredoxin-NADP reductase (FNR) module"/>
    <property type="match status" value="1"/>
</dbReference>
<dbReference type="PANTHER" id="PTHR30157:SF0">
    <property type="entry name" value="NADPH-DEPENDENT FERRIC-CHELATE REDUCTASE"/>
    <property type="match status" value="1"/>
</dbReference>
<dbReference type="InterPro" id="IPR013113">
    <property type="entry name" value="SIP_FAD-bd"/>
</dbReference>
<dbReference type="Pfam" id="PF04954">
    <property type="entry name" value="SIP"/>
    <property type="match status" value="1"/>
</dbReference>